<dbReference type="Proteomes" id="UP000324222">
    <property type="component" value="Unassembled WGS sequence"/>
</dbReference>
<dbReference type="EMBL" id="VSRR010128024">
    <property type="protein sequence ID" value="MPD01640.1"/>
    <property type="molecule type" value="Genomic_DNA"/>
</dbReference>
<gene>
    <name evidence="2" type="ORF">E2C01_097176</name>
</gene>
<feature type="compositionally biased region" description="Gly residues" evidence="1">
    <location>
        <begin position="37"/>
        <end position="52"/>
    </location>
</feature>
<evidence type="ECO:0000313" key="3">
    <source>
        <dbReference type="Proteomes" id="UP000324222"/>
    </source>
</evidence>
<evidence type="ECO:0000256" key="1">
    <source>
        <dbReference type="SAM" id="MobiDB-lite"/>
    </source>
</evidence>
<sequence>MMDGSVYMGWMDKKVDLRGFVKTEHPRPSGTVTRGSGVRGRGGGIPNYGCQG</sequence>
<keyword evidence="3" id="KW-1185">Reference proteome</keyword>
<dbReference type="AlphaFoldDB" id="A0A5B7K3U1"/>
<protein>
    <submittedName>
        <fullName evidence="2">Uncharacterized protein</fullName>
    </submittedName>
</protein>
<name>A0A5B7K3U1_PORTR</name>
<accession>A0A5B7K3U1</accession>
<proteinExistence type="predicted"/>
<comment type="caution">
    <text evidence="2">The sequence shown here is derived from an EMBL/GenBank/DDBJ whole genome shotgun (WGS) entry which is preliminary data.</text>
</comment>
<evidence type="ECO:0000313" key="2">
    <source>
        <dbReference type="EMBL" id="MPD01640.1"/>
    </source>
</evidence>
<reference evidence="2 3" key="1">
    <citation type="submission" date="2019-05" db="EMBL/GenBank/DDBJ databases">
        <title>Another draft genome of Portunus trituberculatus and its Hox gene families provides insights of decapod evolution.</title>
        <authorList>
            <person name="Jeong J.-H."/>
            <person name="Song I."/>
            <person name="Kim S."/>
            <person name="Choi T."/>
            <person name="Kim D."/>
            <person name="Ryu S."/>
            <person name="Kim W."/>
        </authorList>
    </citation>
    <scope>NUCLEOTIDE SEQUENCE [LARGE SCALE GENOMIC DNA]</scope>
    <source>
        <tissue evidence="2">Muscle</tissue>
    </source>
</reference>
<feature type="region of interest" description="Disordered" evidence="1">
    <location>
        <begin position="21"/>
        <end position="52"/>
    </location>
</feature>
<organism evidence="2 3">
    <name type="scientific">Portunus trituberculatus</name>
    <name type="common">Swimming crab</name>
    <name type="synonym">Neptunus trituberculatus</name>
    <dbReference type="NCBI Taxonomy" id="210409"/>
    <lineage>
        <taxon>Eukaryota</taxon>
        <taxon>Metazoa</taxon>
        <taxon>Ecdysozoa</taxon>
        <taxon>Arthropoda</taxon>
        <taxon>Crustacea</taxon>
        <taxon>Multicrustacea</taxon>
        <taxon>Malacostraca</taxon>
        <taxon>Eumalacostraca</taxon>
        <taxon>Eucarida</taxon>
        <taxon>Decapoda</taxon>
        <taxon>Pleocyemata</taxon>
        <taxon>Brachyura</taxon>
        <taxon>Eubrachyura</taxon>
        <taxon>Portunoidea</taxon>
        <taxon>Portunidae</taxon>
        <taxon>Portuninae</taxon>
        <taxon>Portunus</taxon>
    </lineage>
</organism>